<name>A0A4U0UFM9_9PEZI</name>
<feature type="signal peptide" evidence="1">
    <location>
        <begin position="1"/>
        <end position="24"/>
    </location>
</feature>
<proteinExistence type="predicted"/>
<feature type="chain" id="PRO_5020760536" evidence="1">
    <location>
        <begin position="25"/>
        <end position="268"/>
    </location>
</feature>
<sequence length="268" mass="28688">MATAAGLILGAFGAGLSLVGEIQSLIPSQDPSGTKLRFACAQIAPEDNGDSVDSKFDVRMYTGYGQLVGPPQVDKYINGGNIDYEFTVARFVKESGAFTDFRTLQPYIKITGNNDAVCLAYLTVKWPGGIDWAWHGGHGRQCGILPWHYNNAPFGDRHNADGSRPVWYSVCSWIDGDGSVGGDTAAYSIYLPHFATENDGSYQSKDSLCSGPNFVTYQNDDGGGLSYFSPPPNINNGQHNSITASAMLQATPSRLAPPTTPLPPTPNP</sequence>
<evidence type="ECO:0000313" key="3">
    <source>
        <dbReference type="Proteomes" id="UP000308549"/>
    </source>
</evidence>
<evidence type="ECO:0000313" key="2">
    <source>
        <dbReference type="EMBL" id="TKA34274.1"/>
    </source>
</evidence>
<keyword evidence="3" id="KW-1185">Reference proteome</keyword>
<evidence type="ECO:0000256" key="1">
    <source>
        <dbReference type="SAM" id="SignalP"/>
    </source>
</evidence>
<keyword evidence="1" id="KW-0732">Signal</keyword>
<gene>
    <name evidence="2" type="ORF">B0A50_00254</name>
</gene>
<organism evidence="2 3">
    <name type="scientific">Salinomyces thailandicus</name>
    <dbReference type="NCBI Taxonomy" id="706561"/>
    <lineage>
        <taxon>Eukaryota</taxon>
        <taxon>Fungi</taxon>
        <taxon>Dikarya</taxon>
        <taxon>Ascomycota</taxon>
        <taxon>Pezizomycotina</taxon>
        <taxon>Dothideomycetes</taxon>
        <taxon>Dothideomycetidae</taxon>
        <taxon>Mycosphaerellales</taxon>
        <taxon>Teratosphaeriaceae</taxon>
        <taxon>Salinomyces</taxon>
    </lineage>
</organism>
<dbReference type="AlphaFoldDB" id="A0A4U0UFM9"/>
<dbReference type="EMBL" id="NAJL01000001">
    <property type="protein sequence ID" value="TKA34274.1"/>
    <property type="molecule type" value="Genomic_DNA"/>
</dbReference>
<reference evidence="2 3" key="1">
    <citation type="submission" date="2017-03" db="EMBL/GenBank/DDBJ databases">
        <title>Genomes of endolithic fungi from Antarctica.</title>
        <authorList>
            <person name="Coleine C."/>
            <person name="Masonjones S."/>
            <person name="Stajich J.E."/>
        </authorList>
    </citation>
    <scope>NUCLEOTIDE SEQUENCE [LARGE SCALE GENOMIC DNA]</scope>
    <source>
        <strain evidence="2 3">CCFEE 6315</strain>
    </source>
</reference>
<dbReference type="OrthoDB" id="5365129at2759"/>
<accession>A0A4U0UFM9</accession>
<protein>
    <submittedName>
        <fullName evidence="2">Uncharacterized protein</fullName>
    </submittedName>
</protein>
<comment type="caution">
    <text evidence="2">The sequence shown here is derived from an EMBL/GenBank/DDBJ whole genome shotgun (WGS) entry which is preliminary data.</text>
</comment>
<dbReference type="Proteomes" id="UP000308549">
    <property type="component" value="Unassembled WGS sequence"/>
</dbReference>